<sequence length="68" mass="7554">MRTENPCSEFHRRQSARSAISLEEYESQMAALGQQAFKSSFHSTPVQEANERHHVAGVLLGVAPSLSR</sequence>
<name>C7RVC8_ACCRE</name>
<organism evidence="1">
    <name type="scientific">Accumulibacter regalis</name>
    <dbReference type="NCBI Taxonomy" id="522306"/>
    <lineage>
        <taxon>Bacteria</taxon>
        <taxon>Pseudomonadati</taxon>
        <taxon>Pseudomonadota</taxon>
        <taxon>Betaproteobacteria</taxon>
        <taxon>Candidatus Accumulibacter</taxon>
    </lineage>
</organism>
<dbReference type="KEGG" id="app:CAP2UW1_3129"/>
<evidence type="ECO:0000313" key="1">
    <source>
        <dbReference type="EMBL" id="ACV36401.1"/>
    </source>
</evidence>
<dbReference type="AlphaFoldDB" id="C7RVC8"/>
<reference evidence="1" key="1">
    <citation type="submission" date="2009-08" db="EMBL/GenBank/DDBJ databases">
        <authorList>
            <consortium name="US DOE Joint Genome Institute"/>
            <person name="Lucas S."/>
            <person name="Copeland A."/>
            <person name="Lapidus A."/>
            <person name="Glavina del Rio T."/>
            <person name="Dalin E."/>
            <person name="Tice H."/>
            <person name="Bruce D."/>
            <person name="Barry K."/>
            <person name="Pitluck S."/>
            <person name="Lowry S."/>
            <person name="Larimer F."/>
            <person name="Land M."/>
            <person name="Hauser L."/>
            <person name="Kyrpides N."/>
            <person name="Ivanova N."/>
            <person name="McMahon K.D."/>
            <person name="Hugenholtz P."/>
        </authorList>
    </citation>
    <scope>NUCLEOTIDE SEQUENCE</scope>
    <source>
        <strain evidence="1">UW-1</strain>
    </source>
</reference>
<accession>C7RVC8</accession>
<proteinExistence type="predicted"/>
<gene>
    <name evidence="1" type="ordered locus">CAP2UW1_3129</name>
</gene>
<protein>
    <submittedName>
        <fullName evidence="1">Uncharacterized protein</fullName>
    </submittedName>
</protein>
<dbReference type="HOGENOM" id="CLU_2784348_0_0_4"/>
<dbReference type="EMBL" id="CP001715">
    <property type="protein sequence ID" value="ACV36401.1"/>
    <property type="molecule type" value="Genomic_DNA"/>
</dbReference>
<reference evidence="1" key="2">
    <citation type="submission" date="2009-09" db="EMBL/GenBank/DDBJ databases">
        <title>Complete sequence of chromosome of Candidatus Accumulibacter phosphatis clade IIA str. UW-1.</title>
        <authorList>
            <consortium name="US DOE Joint Genome Institute"/>
            <person name="Martin H.G."/>
            <person name="Ivanova N."/>
            <person name="Kunin V."/>
            <person name="Warnecke F."/>
            <person name="Barry K."/>
            <person name="He S."/>
            <person name="Salamov A."/>
            <person name="Szeto E."/>
            <person name="Dalin E."/>
            <person name="Pangilinan J.L."/>
            <person name="Lapidus A."/>
            <person name="Lowry S."/>
            <person name="Kyrpides N.C."/>
            <person name="McMahon K.D."/>
            <person name="Hugenholtz P."/>
        </authorList>
    </citation>
    <scope>NUCLEOTIDE SEQUENCE [LARGE SCALE GENOMIC DNA]</scope>
    <source>
        <strain evidence="1">UW-1</strain>
    </source>
</reference>